<evidence type="ECO:0000313" key="2">
    <source>
        <dbReference type="Proteomes" id="UP001565368"/>
    </source>
</evidence>
<dbReference type="GeneID" id="95988944"/>
<accession>A0ABR3PUT5</accession>
<reference evidence="1 2" key="1">
    <citation type="submission" date="2023-08" db="EMBL/GenBank/DDBJ databases">
        <title>Annotated Genome Sequence of Vanrija albida AlHP1.</title>
        <authorList>
            <person name="Herzog R."/>
        </authorList>
    </citation>
    <scope>NUCLEOTIDE SEQUENCE [LARGE SCALE GENOMIC DNA]</scope>
    <source>
        <strain evidence="1 2">AlHP1</strain>
    </source>
</reference>
<dbReference type="Proteomes" id="UP001565368">
    <property type="component" value="Unassembled WGS sequence"/>
</dbReference>
<keyword evidence="2" id="KW-1185">Reference proteome</keyword>
<dbReference type="EMBL" id="JBBXJM010000006">
    <property type="protein sequence ID" value="KAL1406210.1"/>
    <property type="molecule type" value="Genomic_DNA"/>
</dbReference>
<comment type="caution">
    <text evidence="1">The sequence shown here is derived from an EMBL/GenBank/DDBJ whole genome shotgun (WGS) entry which is preliminary data.</text>
</comment>
<proteinExistence type="predicted"/>
<sequence length="321" mass="35229">MRTTRSSSQRRVDEAVAAPINDWEPALELSALDIRHAPVDDGQDQELEPKWLIDEMEPVSAATRTALEPAIGLIQRLRRHLLDPHSETLMKMLIIAMDVYGQVPPAERLQPDYPTKQDLRGIVREGFPTLVLHETDPDVVHLWAPLIWACGDSGLGPAVTTSHVKALMVVTVLHELMHSVTCRLCSATTPLSSAKGTGTKSGELGYCAEMRVLGGLLGVTWGRGPWNLATAQAVTATVERGNRPQKVLVTTEACDQLLAALDSHVLPKFDDALQPWTDPSGAVCSRVNNDLSDEDIIRQMSLDPEIEAFFETHRRCTRIGG</sequence>
<gene>
    <name evidence="1" type="ORF">Q8F55_007901</name>
</gene>
<protein>
    <submittedName>
        <fullName evidence="1">Uncharacterized protein</fullName>
    </submittedName>
</protein>
<name>A0ABR3PUT5_9TREE</name>
<evidence type="ECO:0000313" key="1">
    <source>
        <dbReference type="EMBL" id="KAL1406210.1"/>
    </source>
</evidence>
<dbReference type="RefSeq" id="XP_069206154.1">
    <property type="nucleotide sequence ID" value="XM_069356313.1"/>
</dbReference>
<organism evidence="1 2">
    <name type="scientific">Vanrija albida</name>
    <dbReference type="NCBI Taxonomy" id="181172"/>
    <lineage>
        <taxon>Eukaryota</taxon>
        <taxon>Fungi</taxon>
        <taxon>Dikarya</taxon>
        <taxon>Basidiomycota</taxon>
        <taxon>Agaricomycotina</taxon>
        <taxon>Tremellomycetes</taxon>
        <taxon>Trichosporonales</taxon>
        <taxon>Trichosporonaceae</taxon>
        <taxon>Vanrija</taxon>
    </lineage>
</organism>